<dbReference type="PANTHER" id="PTHR46663">
    <property type="entry name" value="DIGUANYLATE CYCLASE DGCT-RELATED"/>
    <property type="match status" value="1"/>
</dbReference>
<dbReference type="RefSeq" id="WP_128489211.1">
    <property type="nucleotide sequence ID" value="NZ_JBHLXB010000009.1"/>
</dbReference>
<name>A0A3S3UUE6_9RHOB</name>
<dbReference type="PROSITE" id="PS50887">
    <property type="entry name" value="GGDEF"/>
    <property type="match status" value="1"/>
</dbReference>
<dbReference type="InterPro" id="IPR052163">
    <property type="entry name" value="DGC-Regulatory_Protein"/>
</dbReference>
<proteinExistence type="predicted"/>
<dbReference type="SUPFAM" id="SSF55073">
    <property type="entry name" value="Nucleotide cyclase"/>
    <property type="match status" value="1"/>
</dbReference>
<dbReference type="PANTHER" id="PTHR46663:SF2">
    <property type="entry name" value="GGDEF DOMAIN-CONTAINING PROTEIN"/>
    <property type="match status" value="1"/>
</dbReference>
<gene>
    <name evidence="3" type="ORF">EP867_11220</name>
</gene>
<dbReference type="NCBIfam" id="TIGR00254">
    <property type="entry name" value="GGDEF"/>
    <property type="match status" value="1"/>
</dbReference>
<reference evidence="3 4" key="1">
    <citation type="journal article" date="2015" name="Int. J. Syst. Evol. Microbiol.">
        <title>Gemmobacter intermedius sp. nov., isolated from a white stork (Ciconia ciconia).</title>
        <authorList>
            <person name="Kampfer P."/>
            <person name="Jerzak L."/>
            <person name="Wilharm G."/>
            <person name="Golke J."/>
            <person name="Busse H.J."/>
            <person name="Glaeser S.P."/>
        </authorList>
    </citation>
    <scope>NUCLEOTIDE SEQUENCE [LARGE SCALE GENOMIC DNA]</scope>
    <source>
        <strain evidence="3 4">119/4</strain>
    </source>
</reference>
<comment type="caution">
    <text evidence="3">The sequence shown here is derived from an EMBL/GenBank/DDBJ whole genome shotgun (WGS) entry which is preliminary data.</text>
</comment>
<dbReference type="InterPro" id="IPR043128">
    <property type="entry name" value="Rev_trsase/Diguanyl_cyclase"/>
</dbReference>
<evidence type="ECO:0000259" key="2">
    <source>
        <dbReference type="PROSITE" id="PS50887"/>
    </source>
</evidence>
<dbReference type="OrthoDB" id="9812260at2"/>
<dbReference type="Pfam" id="PF00990">
    <property type="entry name" value="GGDEF"/>
    <property type="match status" value="1"/>
</dbReference>
<protein>
    <submittedName>
        <fullName evidence="3">GGDEF domain-containing protein</fullName>
    </submittedName>
</protein>
<evidence type="ECO:0000256" key="1">
    <source>
        <dbReference type="SAM" id="MobiDB-lite"/>
    </source>
</evidence>
<dbReference type="AlphaFoldDB" id="A0A3S3UUE6"/>
<feature type="region of interest" description="Disordered" evidence="1">
    <location>
        <begin position="310"/>
        <end position="334"/>
    </location>
</feature>
<accession>A0A3S3UUE6</accession>
<dbReference type="EMBL" id="SBLC01000014">
    <property type="protein sequence ID" value="RWY40572.1"/>
    <property type="molecule type" value="Genomic_DNA"/>
</dbReference>
<feature type="domain" description="GGDEF" evidence="2">
    <location>
        <begin position="188"/>
        <end position="321"/>
    </location>
</feature>
<dbReference type="InterPro" id="IPR029787">
    <property type="entry name" value="Nucleotide_cyclase"/>
</dbReference>
<dbReference type="CDD" id="cd01949">
    <property type="entry name" value="GGDEF"/>
    <property type="match status" value="1"/>
</dbReference>
<dbReference type="SMART" id="SM00267">
    <property type="entry name" value="GGDEF"/>
    <property type="match status" value="1"/>
</dbReference>
<keyword evidence="4" id="KW-1185">Reference proteome</keyword>
<dbReference type="Gene3D" id="3.30.70.270">
    <property type="match status" value="1"/>
</dbReference>
<evidence type="ECO:0000313" key="4">
    <source>
        <dbReference type="Proteomes" id="UP000287168"/>
    </source>
</evidence>
<evidence type="ECO:0000313" key="3">
    <source>
        <dbReference type="EMBL" id="RWY40572.1"/>
    </source>
</evidence>
<dbReference type="InterPro" id="IPR000160">
    <property type="entry name" value="GGDEF_dom"/>
</dbReference>
<sequence>MAAIQILPEMLGRLMPMALTLDRRGRVRFPGPAIPRLLPALTEGAEFFDLIRISHPQQITTLAGLRDCGPRGLRLHSRDRPEATLRALAVPLADGGALVNFALGIDLPQAVRRHDLTVADFAPTDPAMELLFLIEANSLVTAELTGLTRRLQRARRAAESQAHSDALTGLGNRRAADDMLEALLGGAAPFGVLHLDLDHFKKINDSFGHAAGDALLRHVGQILQGEARDSDLSARIGGDEFLLLLPGLSDSAALSRLADRLLSRLTRPLRWQDRLLTASASIGFVIAPPGATAAGVLAVVDEALYHAKRAGGGRTARAADPASEVAGPKTPPSD</sequence>
<dbReference type="Proteomes" id="UP000287168">
    <property type="component" value="Unassembled WGS sequence"/>
</dbReference>
<organism evidence="3 4">
    <name type="scientific">Falsigemmobacter intermedius</name>
    <dbReference type="NCBI Taxonomy" id="1553448"/>
    <lineage>
        <taxon>Bacteria</taxon>
        <taxon>Pseudomonadati</taxon>
        <taxon>Pseudomonadota</taxon>
        <taxon>Alphaproteobacteria</taxon>
        <taxon>Rhodobacterales</taxon>
        <taxon>Paracoccaceae</taxon>
        <taxon>Falsigemmobacter</taxon>
    </lineage>
</organism>